<evidence type="ECO:0000256" key="7">
    <source>
        <dbReference type="SAM" id="MobiDB-lite"/>
    </source>
</evidence>
<name>A0ABN9WNX2_9DINO</name>
<keyword evidence="6" id="KW-0505">Motor protein</keyword>
<feature type="domain" description="Kinesin motor" evidence="8">
    <location>
        <begin position="22"/>
        <end position="362"/>
    </location>
</feature>
<protein>
    <recommendedName>
        <fullName evidence="8">Kinesin motor domain-containing protein</fullName>
    </recommendedName>
</protein>
<dbReference type="SMART" id="SM00129">
    <property type="entry name" value="KISc"/>
    <property type="match status" value="1"/>
</dbReference>
<comment type="subcellular location">
    <subcellularLocation>
        <location evidence="1">Cytoplasm</location>
    </subcellularLocation>
</comment>
<feature type="compositionally biased region" description="Acidic residues" evidence="7">
    <location>
        <begin position="463"/>
        <end position="483"/>
    </location>
</feature>
<keyword evidence="4 6" id="KW-0067">ATP-binding</keyword>
<dbReference type="Proteomes" id="UP001189429">
    <property type="component" value="Unassembled WGS sequence"/>
</dbReference>
<evidence type="ECO:0000256" key="4">
    <source>
        <dbReference type="ARBA" id="ARBA00022840"/>
    </source>
</evidence>
<evidence type="ECO:0000313" key="9">
    <source>
        <dbReference type="EMBL" id="CAK0887115.1"/>
    </source>
</evidence>
<evidence type="ECO:0000256" key="6">
    <source>
        <dbReference type="PROSITE-ProRule" id="PRU00283"/>
    </source>
</evidence>
<evidence type="ECO:0000256" key="2">
    <source>
        <dbReference type="ARBA" id="ARBA00022490"/>
    </source>
</evidence>
<dbReference type="Gene3D" id="3.40.850.10">
    <property type="entry name" value="Kinesin motor domain"/>
    <property type="match status" value="1"/>
</dbReference>
<keyword evidence="2" id="KW-0963">Cytoplasm</keyword>
<gene>
    <name evidence="9" type="ORF">PCOR1329_LOCUS68266</name>
</gene>
<reference evidence="9" key="1">
    <citation type="submission" date="2023-10" db="EMBL/GenBank/DDBJ databases">
        <authorList>
            <person name="Chen Y."/>
            <person name="Shah S."/>
            <person name="Dougan E. K."/>
            <person name="Thang M."/>
            <person name="Chan C."/>
        </authorList>
    </citation>
    <scope>NUCLEOTIDE SEQUENCE [LARGE SCALE GENOMIC DNA]</scope>
</reference>
<dbReference type="EMBL" id="CAUYUJ010018894">
    <property type="protein sequence ID" value="CAK0887115.1"/>
    <property type="molecule type" value="Genomic_DNA"/>
</dbReference>
<dbReference type="InterPro" id="IPR036961">
    <property type="entry name" value="Kinesin_motor_dom_sf"/>
</dbReference>
<proteinExistence type="inferred from homology"/>
<keyword evidence="5" id="KW-0175">Coiled coil</keyword>
<dbReference type="PROSITE" id="PS50067">
    <property type="entry name" value="KINESIN_MOTOR_2"/>
    <property type="match status" value="1"/>
</dbReference>
<comment type="similarity">
    <text evidence="6">Belongs to the TRAFAC class myosin-kinesin ATPase superfamily. Kinesin family.</text>
</comment>
<dbReference type="Pfam" id="PF00225">
    <property type="entry name" value="Kinesin"/>
    <property type="match status" value="1"/>
</dbReference>
<dbReference type="PANTHER" id="PTHR47969">
    <property type="entry name" value="CHROMOSOME-ASSOCIATED KINESIN KIF4A-RELATED"/>
    <property type="match status" value="1"/>
</dbReference>
<evidence type="ECO:0000313" key="10">
    <source>
        <dbReference type="Proteomes" id="UP001189429"/>
    </source>
</evidence>
<dbReference type="InterPro" id="IPR001752">
    <property type="entry name" value="Kinesin_motor_dom"/>
</dbReference>
<keyword evidence="3 6" id="KW-0547">Nucleotide-binding</keyword>
<evidence type="ECO:0000256" key="3">
    <source>
        <dbReference type="ARBA" id="ARBA00022741"/>
    </source>
</evidence>
<dbReference type="InterPro" id="IPR027640">
    <property type="entry name" value="Kinesin-like_fam"/>
</dbReference>
<dbReference type="SUPFAM" id="SSF52540">
    <property type="entry name" value="P-loop containing nucleoside triphosphate hydrolases"/>
    <property type="match status" value="1"/>
</dbReference>
<feature type="region of interest" description="Disordered" evidence="7">
    <location>
        <begin position="451"/>
        <end position="523"/>
    </location>
</feature>
<comment type="caution">
    <text evidence="9">The sequence shown here is derived from an EMBL/GenBank/DDBJ whole genome shotgun (WGS) entry which is preliminary data.</text>
</comment>
<evidence type="ECO:0000256" key="1">
    <source>
        <dbReference type="ARBA" id="ARBA00004496"/>
    </source>
</evidence>
<dbReference type="InterPro" id="IPR027417">
    <property type="entry name" value="P-loop_NTPase"/>
</dbReference>
<dbReference type="PRINTS" id="PR00380">
    <property type="entry name" value="KINESINHEAVY"/>
</dbReference>
<organism evidence="9 10">
    <name type="scientific">Prorocentrum cordatum</name>
    <dbReference type="NCBI Taxonomy" id="2364126"/>
    <lineage>
        <taxon>Eukaryota</taxon>
        <taxon>Sar</taxon>
        <taxon>Alveolata</taxon>
        <taxon>Dinophyceae</taxon>
        <taxon>Prorocentrales</taxon>
        <taxon>Prorocentraceae</taxon>
        <taxon>Prorocentrum</taxon>
    </lineage>
</organism>
<feature type="compositionally biased region" description="Basic residues" evidence="7">
    <location>
        <begin position="490"/>
        <end position="499"/>
    </location>
</feature>
<sequence length="769" mass="83305">MAARAGDASLRPNSHPDQDEPRIRVCVRVRCWIAEEKTGDRGGPDVLRCCVEMPRTTSMHIKRGDEPARGFEYDRCFWSFSEDHPLYATQQTLHDEVGCQMIENAVAGFNNCIFAYGQTGSGKSYSVLGGQGEQRGLLPRVVEGLFERFTQLEEGVTVKAVVSFVEIYNEKLRDLLASDETVDSKVKLAVREHPILGIIVPGLTQSVVENCTEVLDLVDYGTSNRRTSATAMNATSSRSHCIFSFKTNLISGDQVKLSQTHLVDLAGSERQKRTQAAGDRLKEGAAINQSLSTLARVISALADSSKKKAANPPFRTSKLTHILKESLCGNSKTVMMAAISPSLADYEETLSTLNFAKSVKQVQTAATANVLSTATLEQALREEVEALKAKVQMAQEQRHDPDQDARLKDMQEKIDKQARYMARMGLTSDKDYEAARSEDTAMAERRRTMVMSGGLPGKALHDDSDDGSWEEWDGQDSESDPDSPDQTRSSSRRSARKSSKTSARSDADAESHPATVLARRAQGSGGEAGCVLQLLGRDSHDSGAQLDAEAVTQKLQQLQELADQVIGVVPEQVDLRPLVVVDAREPARVDVVVRVLAPAAGQAPRLGEEEECARRKTTVVGSRERWLSSEEFQREASSIVAAAEQGGSSGSACTARALVAGGRGGPEAEGLRRELDGVRRELCQVRCRAQAAKAELGLLSAAAGAPAAPGALGLHPAASEVAKGFQEALAALDHARDLVRGVREDGEAIGQRGLWRGHRRRTLEALWNG</sequence>
<evidence type="ECO:0000259" key="8">
    <source>
        <dbReference type="PROSITE" id="PS50067"/>
    </source>
</evidence>
<feature type="binding site" evidence="6">
    <location>
        <begin position="117"/>
        <end position="124"/>
    </location>
    <ligand>
        <name>ATP</name>
        <dbReference type="ChEBI" id="CHEBI:30616"/>
    </ligand>
</feature>
<dbReference type="PANTHER" id="PTHR47969:SF15">
    <property type="entry name" value="CHROMOSOME-ASSOCIATED KINESIN KIF4A-RELATED"/>
    <property type="match status" value="1"/>
</dbReference>
<evidence type="ECO:0000256" key="5">
    <source>
        <dbReference type="ARBA" id="ARBA00023054"/>
    </source>
</evidence>
<keyword evidence="10" id="KW-1185">Reference proteome</keyword>
<accession>A0ABN9WNX2</accession>